<organism evidence="1 2">
    <name type="scientific">Algoriphagus alkaliphilus</name>
    <dbReference type="NCBI Taxonomy" id="279824"/>
    <lineage>
        <taxon>Bacteria</taxon>
        <taxon>Pseudomonadati</taxon>
        <taxon>Bacteroidota</taxon>
        <taxon>Cytophagia</taxon>
        <taxon>Cytophagales</taxon>
        <taxon>Cyclobacteriaceae</taxon>
        <taxon>Algoriphagus</taxon>
    </lineage>
</organism>
<evidence type="ECO:0000313" key="2">
    <source>
        <dbReference type="Proteomes" id="UP000198756"/>
    </source>
</evidence>
<gene>
    <name evidence="1" type="ORF">SAMN03080617_03370</name>
</gene>
<keyword evidence="2" id="KW-1185">Reference proteome</keyword>
<accession>A0A1G5Z836</accession>
<evidence type="ECO:0000313" key="1">
    <source>
        <dbReference type="EMBL" id="SDA91018.1"/>
    </source>
</evidence>
<dbReference type="Proteomes" id="UP000198756">
    <property type="component" value="Unassembled WGS sequence"/>
</dbReference>
<reference evidence="2" key="1">
    <citation type="submission" date="2016-10" db="EMBL/GenBank/DDBJ databases">
        <authorList>
            <person name="Varghese N."/>
            <person name="Submissions S."/>
        </authorList>
    </citation>
    <scope>NUCLEOTIDE SEQUENCE [LARGE SCALE GENOMIC DNA]</scope>
    <source>
        <strain evidence="2">DSM 22703</strain>
    </source>
</reference>
<dbReference type="STRING" id="279824.SAMN03080617_03370"/>
<dbReference type="EMBL" id="FMXE01000028">
    <property type="protein sequence ID" value="SDA91018.1"/>
    <property type="molecule type" value="Genomic_DNA"/>
</dbReference>
<name>A0A1G5Z836_9BACT</name>
<protein>
    <submittedName>
        <fullName evidence="1">Uncharacterized protein</fullName>
    </submittedName>
</protein>
<dbReference type="AlphaFoldDB" id="A0A1G5Z836"/>
<sequence>MPNEIYTFNYQKENLKSFLDVYELQRIVIPPAFPVKGLK</sequence>
<proteinExistence type="predicted"/>